<comment type="subcellular location">
    <subcellularLocation>
        <location evidence="2">Cytoplasm</location>
    </subcellularLocation>
    <subcellularLocation>
        <location evidence="1">Endosome membrane</location>
        <topology evidence="1">Peripheral membrane protein</topology>
    </subcellularLocation>
</comment>
<proteinExistence type="inferred from homology"/>
<feature type="compositionally biased region" description="Basic and acidic residues" evidence="9">
    <location>
        <begin position="320"/>
        <end position="336"/>
    </location>
</feature>
<dbReference type="OrthoDB" id="391137at2759"/>
<dbReference type="GO" id="GO:0010008">
    <property type="term" value="C:endosome membrane"/>
    <property type="evidence" value="ECO:0007669"/>
    <property type="project" value="UniProtKB-SubCell"/>
</dbReference>
<dbReference type="PANTHER" id="PTHR46009:SF1">
    <property type="entry name" value="VACUOLAR PROTEIN SORTING-ASSOCIATED PROTEIN VTA1 HOMOLOG"/>
    <property type="match status" value="1"/>
</dbReference>
<dbReference type="Pfam" id="PF04652">
    <property type="entry name" value="Vta1"/>
    <property type="match status" value="1"/>
</dbReference>
<keyword evidence="8" id="KW-0472">Membrane</keyword>
<evidence type="ECO:0000313" key="12">
    <source>
        <dbReference type="EMBL" id="RCK63237.1"/>
    </source>
</evidence>
<dbReference type="InterPro" id="IPR044538">
    <property type="entry name" value="Vta1-like"/>
</dbReference>
<dbReference type="EMBL" id="QLNQ01000024">
    <property type="protein sequence ID" value="RCK63237.1"/>
    <property type="molecule type" value="Genomic_DNA"/>
</dbReference>
<feature type="region of interest" description="Disordered" evidence="9">
    <location>
        <begin position="206"/>
        <end position="360"/>
    </location>
</feature>
<evidence type="ECO:0000259" key="11">
    <source>
        <dbReference type="Pfam" id="PF18097"/>
    </source>
</evidence>
<evidence type="ECO:0000256" key="6">
    <source>
        <dbReference type="ARBA" id="ARBA00022753"/>
    </source>
</evidence>
<comment type="caution">
    <text evidence="12">The sequence shown here is derived from an EMBL/GenBank/DDBJ whole genome shotgun (WGS) entry which is preliminary data.</text>
</comment>
<keyword evidence="4" id="KW-0813">Transport</keyword>
<name>A0A367YBR1_9ASCO</name>
<evidence type="ECO:0000256" key="8">
    <source>
        <dbReference type="ARBA" id="ARBA00023136"/>
    </source>
</evidence>
<dbReference type="GO" id="GO:0005771">
    <property type="term" value="C:multivesicular body"/>
    <property type="evidence" value="ECO:0007669"/>
    <property type="project" value="TreeGrafter"/>
</dbReference>
<reference evidence="12 13" key="1">
    <citation type="submission" date="2018-06" db="EMBL/GenBank/DDBJ databases">
        <title>Whole genome sequencing of Candida tropicalis (genome annotated by CSBL at Korea University).</title>
        <authorList>
            <person name="Ahn J."/>
        </authorList>
    </citation>
    <scope>NUCLEOTIDE SEQUENCE [LARGE SCALE GENOMIC DNA]</scope>
    <source>
        <strain evidence="12 13">ATCC 20962</strain>
    </source>
</reference>
<dbReference type="Pfam" id="PF18097">
    <property type="entry name" value="Vta1_C"/>
    <property type="match status" value="1"/>
</dbReference>
<dbReference type="PANTHER" id="PTHR46009">
    <property type="entry name" value="VACUOLAR PROTEIN SORTING-ASSOCIATED PROTEIN VTA1 HOMOLOG"/>
    <property type="match status" value="1"/>
</dbReference>
<protein>
    <submittedName>
        <fullName evidence="12">Vacuolar protein sorting-associated protein VTA1</fullName>
    </submittedName>
</protein>
<keyword evidence="7" id="KW-0653">Protein transport</keyword>
<keyword evidence="6" id="KW-0967">Endosome</keyword>
<dbReference type="Gene3D" id="1.20.5.420">
    <property type="entry name" value="Immunoglobulin FC, subunit C"/>
    <property type="match status" value="1"/>
</dbReference>
<keyword evidence="5" id="KW-0963">Cytoplasm</keyword>
<evidence type="ECO:0000256" key="1">
    <source>
        <dbReference type="ARBA" id="ARBA00004481"/>
    </source>
</evidence>
<evidence type="ECO:0000256" key="4">
    <source>
        <dbReference type="ARBA" id="ARBA00022448"/>
    </source>
</evidence>
<feature type="compositionally biased region" description="Basic and acidic residues" evidence="9">
    <location>
        <begin position="208"/>
        <end position="219"/>
    </location>
</feature>
<evidence type="ECO:0000256" key="5">
    <source>
        <dbReference type="ARBA" id="ARBA00022490"/>
    </source>
</evidence>
<dbReference type="Proteomes" id="UP000253472">
    <property type="component" value="Unassembled WGS sequence"/>
</dbReference>
<evidence type="ECO:0000256" key="9">
    <source>
        <dbReference type="SAM" id="MobiDB-lite"/>
    </source>
</evidence>
<accession>A0A367YBR1</accession>
<evidence type="ECO:0000313" key="13">
    <source>
        <dbReference type="Proteomes" id="UP000253472"/>
    </source>
</evidence>
<dbReference type="GO" id="GO:0032511">
    <property type="term" value="P:late endosome to vacuole transport via multivesicular body sorting pathway"/>
    <property type="evidence" value="ECO:0007669"/>
    <property type="project" value="InterPro"/>
</dbReference>
<dbReference type="InterPro" id="IPR039431">
    <property type="entry name" value="Vta1/CALS_N"/>
</dbReference>
<organism evidence="12 13">
    <name type="scientific">Candida viswanathii</name>
    <dbReference type="NCBI Taxonomy" id="5486"/>
    <lineage>
        <taxon>Eukaryota</taxon>
        <taxon>Fungi</taxon>
        <taxon>Dikarya</taxon>
        <taxon>Ascomycota</taxon>
        <taxon>Saccharomycotina</taxon>
        <taxon>Pichiomycetes</taxon>
        <taxon>Debaryomycetaceae</taxon>
        <taxon>Candida/Lodderomyces clade</taxon>
        <taxon>Candida</taxon>
    </lineage>
</organism>
<evidence type="ECO:0000259" key="10">
    <source>
        <dbReference type="Pfam" id="PF04652"/>
    </source>
</evidence>
<dbReference type="InterPro" id="IPR041212">
    <property type="entry name" value="Vta1_C"/>
</dbReference>
<dbReference type="Gene3D" id="1.25.40.270">
    <property type="entry name" value="Vacuolar protein sorting-associated protein vta1"/>
    <property type="match status" value="1"/>
</dbReference>
<evidence type="ECO:0000256" key="2">
    <source>
        <dbReference type="ARBA" id="ARBA00004496"/>
    </source>
</evidence>
<feature type="domain" description="Vta1/callose synthase N-terminal" evidence="10">
    <location>
        <begin position="17"/>
        <end position="182"/>
    </location>
</feature>
<feature type="domain" description="Vta1 C-terminal" evidence="11">
    <location>
        <begin position="366"/>
        <end position="401"/>
    </location>
</feature>
<dbReference type="InterPro" id="IPR023175">
    <property type="entry name" value="Vta1/CALS_N_sf"/>
</dbReference>
<evidence type="ECO:0000256" key="3">
    <source>
        <dbReference type="ARBA" id="ARBA00007895"/>
    </source>
</evidence>
<dbReference type="AlphaFoldDB" id="A0A367YBR1"/>
<gene>
    <name evidence="12" type="primary">VTA1_0</name>
    <name evidence="12" type="ORF">Cantr_09829</name>
</gene>
<dbReference type="STRING" id="5486.A0A367YBR1"/>
<comment type="similarity">
    <text evidence="3">Belongs to the VTA1 family.</text>
</comment>
<evidence type="ECO:0000256" key="7">
    <source>
        <dbReference type="ARBA" id="ARBA00022927"/>
    </source>
</evidence>
<keyword evidence="13" id="KW-1185">Reference proteome</keyword>
<sequence>MAITTASIPEELKTNKSITPYIIRSIELAQANPVVSYYCKIYVLEHILTNKLHTTSKDVEVFTVSLLDDTESIKKDESDENLHKVLNDKQVSFGVVFAFAYKLFNSCLEGLLALTRDNQAALVGKFKATLNFLNVLEVFKNLEIAWAEVTGGKADSWDEFDKLNKEKIKVLKYQLSRVLKGEVAYKDDEIKDEDLEKELDQELEELGVEAKDEEVHGVDEKEEDDKELGLPGTPSELPKFIDEGNGEGQPELPLAPKFIDEPADQEVDDTVKLPGAPHVPPDVQEEEDDSVKLPGAPKYLPDDDLSHINKSSTIHVFTPSDKDKQQQPAKKPDPPVRKPSSSATTQHKHHAPLTKENIKQILNRDDTITRVQKHAKFAQSALQFEDFKEAEKQLTQGLELLKVLREQEDE</sequence>
<dbReference type="GO" id="GO:0015031">
    <property type="term" value="P:protein transport"/>
    <property type="evidence" value="ECO:0007669"/>
    <property type="project" value="UniProtKB-KW"/>
</dbReference>